<reference evidence="5" key="1">
    <citation type="submission" date="2020-05" db="EMBL/GenBank/DDBJ databases">
        <authorList>
            <person name="Chiriac C."/>
            <person name="Salcher M."/>
            <person name="Ghai R."/>
            <person name="Kavagutti S V."/>
        </authorList>
    </citation>
    <scope>NUCLEOTIDE SEQUENCE</scope>
</reference>
<dbReference type="InterPro" id="IPR045851">
    <property type="entry name" value="AMP-bd_C_sf"/>
</dbReference>
<dbReference type="Gene3D" id="3.40.50.12780">
    <property type="entry name" value="N-terminal domain of ligase-like"/>
    <property type="match status" value="1"/>
</dbReference>
<dbReference type="InterPro" id="IPR050237">
    <property type="entry name" value="ATP-dep_AMP-bd_enzyme"/>
</dbReference>
<dbReference type="PANTHER" id="PTHR43767:SF1">
    <property type="entry name" value="NONRIBOSOMAL PEPTIDE SYNTHASE PES1 (EUROFUNG)-RELATED"/>
    <property type="match status" value="1"/>
</dbReference>
<evidence type="ECO:0000313" key="5">
    <source>
        <dbReference type="EMBL" id="CAB4933653.1"/>
    </source>
</evidence>
<dbReference type="AlphaFoldDB" id="A0A6J7IQR7"/>
<dbReference type="Pfam" id="PF00501">
    <property type="entry name" value="AMP-binding"/>
    <property type="match status" value="1"/>
</dbReference>
<dbReference type="InterPro" id="IPR042099">
    <property type="entry name" value="ANL_N_sf"/>
</dbReference>
<evidence type="ECO:0000259" key="4">
    <source>
        <dbReference type="Pfam" id="PF13193"/>
    </source>
</evidence>
<dbReference type="InterPro" id="IPR000873">
    <property type="entry name" value="AMP-dep_synth/lig_dom"/>
</dbReference>
<dbReference type="EMBL" id="CAFBMQ010000411">
    <property type="protein sequence ID" value="CAB4933653.1"/>
    <property type="molecule type" value="Genomic_DNA"/>
</dbReference>
<feature type="domain" description="AMP-binding enzyme C-terminal" evidence="4">
    <location>
        <begin position="237"/>
        <end position="312"/>
    </location>
</feature>
<keyword evidence="2" id="KW-0436">Ligase</keyword>
<gene>
    <name evidence="5" type="ORF">UFOPK3609_02075</name>
</gene>
<comment type="similarity">
    <text evidence="1">Belongs to the ATP-dependent AMP-binding enzyme family.</text>
</comment>
<proteinExistence type="inferred from homology"/>
<name>A0A6J7IQR7_9ZZZZ</name>
<feature type="domain" description="AMP-dependent synthetase/ligase" evidence="3">
    <location>
        <begin position="8"/>
        <end position="186"/>
    </location>
</feature>
<evidence type="ECO:0000259" key="3">
    <source>
        <dbReference type="Pfam" id="PF00501"/>
    </source>
</evidence>
<dbReference type="InterPro" id="IPR025110">
    <property type="entry name" value="AMP-bd_C"/>
</dbReference>
<evidence type="ECO:0000256" key="2">
    <source>
        <dbReference type="ARBA" id="ARBA00022598"/>
    </source>
</evidence>
<dbReference type="PANTHER" id="PTHR43767">
    <property type="entry name" value="LONG-CHAIN-FATTY-ACID--COA LIGASE"/>
    <property type="match status" value="1"/>
</dbReference>
<organism evidence="5">
    <name type="scientific">freshwater metagenome</name>
    <dbReference type="NCBI Taxonomy" id="449393"/>
    <lineage>
        <taxon>unclassified sequences</taxon>
        <taxon>metagenomes</taxon>
        <taxon>ecological metagenomes</taxon>
    </lineage>
</organism>
<evidence type="ECO:0000256" key="1">
    <source>
        <dbReference type="ARBA" id="ARBA00006432"/>
    </source>
</evidence>
<dbReference type="FunFam" id="3.30.300.30:FF:000008">
    <property type="entry name" value="2,3-dihydroxybenzoate-AMP ligase"/>
    <property type="match status" value="1"/>
</dbReference>
<dbReference type="Pfam" id="PF13193">
    <property type="entry name" value="AMP-binding_C"/>
    <property type="match status" value="1"/>
</dbReference>
<dbReference type="GO" id="GO:0016878">
    <property type="term" value="F:acid-thiol ligase activity"/>
    <property type="evidence" value="ECO:0007669"/>
    <property type="project" value="UniProtKB-ARBA"/>
</dbReference>
<accession>A0A6J7IQR7</accession>
<dbReference type="Gene3D" id="3.30.300.30">
    <property type="match status" value="1"/>
</dbReference>
<protein>
    <submittedName>
        <fullName evidence="5">Unannotated protein</fullName>
    </submittedName>
</protein>
<dbReference type="SUPFAM" id="SSF56801">
    <property type="entry name" value="Acetyl-CoA synthetase-like"/>
    <property type="match status" value="1"/>
</dbReference>
<sequence>MGREFYGMDARTVNLVPSPLFHIGGAGYSLTALGQGGHTVLVRDMDPTAVLGLIERHRVTHTFLVPAVVQMLAESPALPGTDISSLRRIAYGAAPMGETQLLTAIGLFGCDFMGVYGMTETAGSVVSLQPEDHDPGGARAHLLRSVGKPLPWLELRVVDPATGEDAPVGGVGEIWVRSGQNTVGYWGQPGLTGEALVGDGWLRTGDAAYLDAEGYVYMHDRIKDMVVSGGENVYPAEVENVLYAHPDVLEAAVIGVPSDRWGETVKAVVVRRPGTTLDEPGLIAFVRDRLAHYKCPTSVDFADELPRNASGKVLKKVLRDPFWVGTDRRVH</sequence>